<evidence type="ECO:0000313" key="1">
    <source>
        <dbReference type="EMBL" id="GAA1689192.1"/>
    </source>
</evidence>
<comment type="caution">
    <text evidence="1">The sequence shown here is derived from an EMBL/GenBank/DDBJ whole genome shotgun (WGS) entry which is preliminary data.</text>
</comment>
<proteinExistence type="predicted"/>
<evidence type="ECO:0008006" key="3">
    <source>
        <dbReference type="Google" id="ProtNLM"/>
    </source>
</evidence>
<accession>A0ABN2HLL5</accession>
<sequence length="294" mass="33219">MPSLPHRRRVSFVYAEEYRGAGTTVMRGEQLAAIARQSVPHSTIDFAPLSRSFRGRHLFLTKGVLKTATAEDFTQWRARGNRILIDPVDEDIPEVALHFADVIVAASRSAAADYRDRFPGTQVAVLDHHVDPRVAPIVSGAARPSLGRVGYFGEPENAFRSGRIDRRVEFIPVDTSRQSPEWLERLPHYSAHYAVRQSRDLDDHKPFLKGFTAAACEAVIIVDRAQQEPHHWLPADYPYWVDSSVDDGSVTETLDRVRRDFGSRTWKRAAESMRLMASQTSRQQIGNQLRALFS</sequence>
<gene>
    <name evidence="1" type="ORF">GCM10009808_02620</name>
</gene>
<organism evidence="1 2">
    <name type="scientific">Microbacterium sediminicola</name>
    <dbReference type="NCBI Taxonomy" id="415210"/>
    <lineage>
        <taxon>Bacteria</taxon>
        <taxon>Bacillati</taxon>
        <taxon>Actinomycetota</taxon>
        <taxon>Actinomycetes</taxon>
        <taxon>Micrococcales</taxon>
        <taxon>Microbacteriaceae</taxon>
        <taxon>Microbacterium</taxon>
    </lineage>
</organism>
<dbReference type="Proteomes" id="UP001501690">
    <property type="component" value="Unassembled WGS sequence"/>
</dbReference>
<evidence type="ECO:0000313" key="2">
    <source>
        <dbReference type="Proteomes" id="UP001501690"/>
    </source>
</evidence>
<keyword evidence="2" id="KW-1185">Reference proteome</keyword>
<name>A0ABN2HLL5_9MICO</name>
<dbReference type="EMBL" id="BAAAPL010000001">
    <property type="protein sequence ID" value="GAA1689192.1"/>
    <property type="molecule type" value="Genomic_DNA"/>
</dbReference>
<protein>
    <recommendedName>
        <fullName evidence="3">Glycosyltransferase family 1 protein</fullName>
    </recommendedName>
</protein>
<reference evidence="1 2" key="1">
    <citation type="journal article" date="2019" name="Int. J. Syst. Evol. Microbiol.">
        <title>The Global Catalogue of Microorganisms (GCM) 10K type strain sequencing project: providing services to taxonomists for standard genome sequencing and annotation.</title>
        <authorList>
            <consortium name="The Broad Institute Genomics Platform"/>
            <consortium name="The Broad Institute Genome Sequencing Center for Infectious Disease"/>
            <person name="Wu L."/>
            <person name="Ma J."/>
        </authorList>
    </citation>
    <scope>NUCLEOTIDE SEQUENCE [LARGE SCALE GENOMIC DNA]</scope>
    <source>
        <strain evidence="1 2">JCM 15577</strain>
    </source>
</reference>
<dbReference type="RefSeq" id="WP_344068136.1">
    <property type="nucleotide sequence ID" value="NZ_BAAAPL010000001.1"/>
</dbReference>